<keyword evidence="2" id="KW-1185">Reference proteome</keyword>
<dbReference type="Gene3D" id="3.30.420.10">
    <property type="entry name" value="Ribonuclease H-like superfamily/Ribonuclease H"/>
    <property type="match status" value="1"/>
</dbReference>
<dbReference type="Proteomes" id="UP001159363">
    <property type="component" value="Chromosome 2"/>
</dbReference>
<comment type="caution">
    <text evidence="1">The sequence shown here is derived from an EMBL/GenBank/DDBJ whole genome shotgun (WGS) entry which is preliminary data.</text>
</comment>
<dbReference type="InterPro" id="IPR036397">
    <property type="entry name" value="RNaseH_sf"/>
</dbReference>
<reference evidence="1 2" key="1">
    <citation type="submission" date="2023-02" db="EMBL/GenBank/DDBJ databases">
        <title>LHISI_Scaffold_Assembly.</title>
        <authorList>
            <person name="Stuart O.P."/>
            <person name="Cleave R."/>
            <person name="Magrath M.J.L."/>
            <person name="Mikheyev A.S."/>
        </authorList>
    </citation>
    <scope>NUCLEOTIDE SEQUENCE [LARGE SCALE GENOMIC DNA]</scope>
    <source>
        <strain evidence="1">Daus_M_001</strain>
        <tissue evidence="1">Leg muscle</tissue>
    </source>
</reference>
<name>A0ABQ9I8D4_9NEOP</name>
<evidence type="ECO:0000313" key="2">
    <source>
        <dbReference type="Proteomes" id="UP001159363"/>
    </source>
</evidence>
<sequence>MVIYCQQRWPCTGCQHSRTQQGCSCDQNDGAGSREIQMVVEHLDPQRHSIIPDKNNKTSSINRYVLGHMVSGEDWRIVISILPNFMQRIGGPQLPFRRLWSSWHFSFSVAILVSQSYVYPGQLSTTRSCRPFSSQCIAGSGGGASRRRDRSDLIQKPHTHFLAHSFLGTMTNHPPLILALYLVPSPSACLHNPLPYFLTCSPRLGKLHRFAAHQPPSTHSPDLNPIEHLWDELDRRVRARQARLKSTVQLIQCGMVARACPRSGEGKAAGHIVESKEEVTECVLALVSFSMCTQRTLQGAMRNEALRRLMMTTRCVKKVRGGVKLVLEFLGSAHYRGSFILGPAPEQKTTRKRLGRERSATASASGWLPAARVMLVAWHAGAAKCRLAQLTWLAGDEKKQATFTEPECWTTRMNIFEVLHSDGNESFSCGKMKVLYVPVTRLLPPDDDTLMWTTKSIADFLLNAFIFSNHFTAAIKSCILHGREVPGLKYLTAQPPQAMPPPNLMPWYISEFGYPTHLPPSCIRFNPRAVHSGFLQVRIMPDDATDRRVFSGIFRFIRSFILKLLITHLASPSSALKTSVLRFPENLSPPQVILLDQPAIDPGHGDNLAFLFYLKSIPYNPKGNDNIAIRHLTSICMNFAVTGRYPGQLGERVDADGCNNVHATLDNCFKPPINFPSDYVARMRLTRPTKPYTVNVLEHFFFKNYKEISTLFSLRAAALHLSGPFHTPLGRAQHGPLQDNIIGTWSRMQIHKAGCDGTDDTYVSGLRVVALASARLDL</sequence>
<proteinExistence type="predicted"/>
<gene>
    <name evidence="1" type="ORF">PR048_005474</name>
</gene>
<evidence type="ECO:0000313" key="1">
    <source>
        <dbReference type="EMBL" id="KAJ8892893.1"/>
    </source>
</evidence>
<accession>A0ABQ9I8D4</accession>
<dbReference type="EMBL" id="JARBHB010000002">
    <property type="protein sequence ID" value="KAJ8892893.1"/>
    <property type="molecule type" value="Genomic_DNA"/>
</dbReference>
<protein>
    <submittedName>
        <fullName evidence="1">Uncharacterized protein</fullName>
    </submittedName>
</protein>
<organism evidence="1 2">
    <name type="scientific">Dryococelus australis</name>
    <dbReference type="NCBI Taxonomy" id="614101"/>
    <lineage>
        <taxon>Eukaryota</taxon>
        <taxon>Metazoa</taxon>
        <taxon>Ecdysozoa</taxon>
        <taxon>Arthropoda</taxon>
        <taxon>Hexapoda</taxon>
        <taxon>Insecta</taxon>
        <taxon>Pterygota</taxon>
        <taxon>Neoptera</taxon>
        <taxon>Polyneoptera</taxon>
        <taxon>Phasmatodea</taxon>
        <taxon>Verophasmatodea</taxon>
        <taxon>Anareolatae</taxon>
        <taxon>Phasmatidae</taxon>
        <taxon>Eurycanthinae</taxon>
        <taxon>Dryococelus</taxon>
    </lineage>
</organism>